<sequence length="145" mass="16696">MFFSKEQVDRGRKIVNAGIVILTFLLIVSLIIDFASYDTGNLIKHVVIFGLVLINIFLYYKGNRIAFRITMFLLSMVYIFVFGLLPVYLILILLRMLNVLDAFGGALYLIIPAVIIITINVIIFKTDLYDDVLAFKTYYNRNIKK</sequence>
<feature type="transmembrane region" description="Helical" evidence="1">
    <location>
        <begin position="106"/>
        <end position="124"/>
    </location>
</feature>
<comment type="caution">
    <text evidence="2">The sequence shown here is derived from an EMBL/GenBank/DDBJ whole genome shotgun (WGS) entry which is preliminary data.</text>
</comment>
<proteinExistence type="predicted"/>
<accession>A0A5S5ADH4</accession>
<gene>
    <name evidence="2" type="ORF">LZ11_02399</name>
</gene>
<dbReference type="EMBL" id="VNHO01000044">
    <property type="protein sequence ID" value="TYP47678.1"/>
    <property type="molecule type" value="Genomic_DNA"/>
</dbReference>
<evidence type="ECO:0000313" key="2">
    <source>
        <dbReference type="EMBL" id="TYP47678.1"/>
    </source>
</evidence>
<evidence type="ECO:0000313" key="3">
    <source>
        <dbReference type="Proteomes" id="UP000322294"/>
    </source>
</evidence>
<keyword evidence="3" id="KW-1185">Reference proteome</keyword>
<feature type="transmembrane region" description="Helical" evidence="1">
    <location>
        <begin position="14"/>
        <end position="36"/>
    </location>
</feature>
<organism evidence="2 3">
    <name type="scientific">Thermosediminibacter litoriperuensis</name>
    <dbReference type="NCBI Taxonomy" id="291989"/>
    <lineage>
        <taxon>Bacteria</taxon>
        <taxon>Bacillati</taxon>
        <taxon>Bacillota</taxon>
        <taxon>Clostridia</taxon>
        <taxon>Thermosediminibacterales</taxon>
        <taxon>Thermosediminibacteraceae</taxon>
        <taxon>Thermosediminibacter</taxon>
    </lineage>
</organism>
<keyword evidence="1" id="KW-0812">Transmembrane</keyword>
<keyword evidence="1" id="KW-1133">Transmembrane helix</keyword>
<reference evidence="2 3" key="1">
    <citation type="submission" date="2019-07" db="EMBL/GenBank/DDBJ databases">
        <title>Genomic Encyclopedia of Type Strains, Phase I: the one thousand microbial genomes (KMG-I) project.</title>
        <authorList>
            <person name="Kyrpides N."/>
        </authorList>
    </citation>
    <scope>NUCLEOTIDE SEQUENCE [LARGE SCALE GENOMIC DNA]</scope>
    <source>
        <strain evidence="2 3">DSM 16647</strain>
    </source>
</reference>
<dbReference type="Proteomes" id="UP000322294">
    <property type="component" value="Unassembled WGS sequence"/>
</dbReference>
<feature type="transmembrane region" description="Helical" evidence="1">
    <location>
        <begin position="42"/>
        <end position="60"/>
    </location>
</feature>
<feature type="transmembrane region" description="Helical" evidence="1">
    <location>
        <begin position="72"/>
        <end position="94"/>
    </location>
</feature>
<dbReference type="OrthoDB" id="1727257at2"/>
<evidence type="ECO:0000256" key="1">
    <source>
        <dbReference type="SAM" id="Phobius"/>
    </source>
</evidence>
<dbReference type="AlphaFoldDB" id="A0A5S5ADH4"/>
<keyword evidence="1" id="KW-0472">Membrane</keyword>
<name>A0A5S5ADH4_9FIRM</name>
<dbReference type="RefSeq" id="WP_148868040.1">
    <property type="nucleotide sequence ID" value="NZ_VNHO01000044.1"/>
</dbReference>
<protein>
    <submittedName>
        <fullName evidence="2">Uncharacterized protein</fullName>
    </submittedName>
</protein>